<organism evidence="2 3">
    <name type="scientific">Corynespora cassiicola Philippines</name>
    <dbReference type="NCBI Taxonomy" id="1448308"/>
    <lineage>
        <taxon>Eukaryota</taxon>
        <taxon>Fungi</taxon>
        <taxon>Dikarya</taxon>
        <taxon>Ascomycota</taxon>
        <taxon>Pezizomycotina</taxon>
        <taxon>Dothideomycetes</taxon>
        <taxon>Pleosporomycetidae</taxon>
        <taxon>Pleosporales</taxon>
        <taxon>Corynesporascaceae</taxon>
        <taxon>Corynespora</taxon>
    </lineage>
</organism>
<sequence length="182" mass="20181">MAFQGGDGALPRLAAHGHASRPSIGPPALPPKQPCWGTWLSPEGFCLVGRRLYTGRAHEGQKVSKRRELSVAMACARAMYVCPMLGCVRACVRACVRPRNSSGKRVGIFGRLDPGGCYAACLCRRVVRRSPTERRRWAWEVMHRGPRVGRPPPPLSVSYYGVGTMAFSYPSILYLYFGRRCR</sequence>
<protein>
    <submittedName>
        <fullName evidence="2">Uncharacterized protein</fullName>
    </submittedName>
</protein>
<keyword evidence="1" id="KW-0472">Membrane</keyword>
<dbReference type="Proteomes" id="UP000240883">
    <property type="component" value="Unassembled WGS sequence"/>
</dbReference>
<keyword evidence="3" id="KW-1185">Reference proteome</keyword>
<keyword evidence="1" id="KW-1133">Transmembrane helix</keyword>
<dbReference type="EMBL" id="KZ678131">
    <property type="protein sequence ID" value="PSN70840.1"/>
    <property type="molecule type" value="Genomic_DNA"/>
</dbReference>
<evidence type="ECO:0000313" key="2">
    <source>
        <dbReference type="EMBL" id="PSN70840.1"/>
    </source>
</evidence>
<dbReference type="AlphaFoldDB" id="A0A2T2NZH6"/>
<evidence type="ECO:0000313" key="3">
    <source>
        <dbReference type="Proteomes" id="UP000240883"/>
    </source>
</evidence>
<gene>
    <name evidence="2" type="ORF">BS50DRAFT_268667</name>
</gene>
<keyword evidence="1" id="KW-0812">Transmembrane</keyword>
<evidence type="ECO:0000256" key="1">
    <source>
        <dbReference type="SAM" id="Phobius"/>
    </source>
</evidence>
<name>A0A2T2NZH6_CORCC</name>
<proteinExistence type="predicted"/>
<reference evidence="2 3" key="1">
    <citation type="journal article" date="2018" name="Front. Microbiol.">
        <title>Genome-Wide Analysis of Corynespora cassiicola Leaf Fall Disease Putative Effectors.</title>
        <authorList>
            <person name="Lopez D."/>
            <person name="Ribeiro S."/>
            <person name="Label P."/>
            <person name="Fumanal B."/>
            <person name="Venisse J.S."/>
            <person name="Kohler A."/>
            <person name="de Oliveira R.R."/>
            <person name="Labutti K."/>
            <person name="Lipzen A."/>
            <person name="Lail K."/>
            <person name="Bauer D."/>
            <person name="Ohm R.A."/>
            <person name="Barry K.W."/>
            <person name="Spatafora J."/>
            <person name="Grigoriev I.V."/>
            <person name="Martin F.M."/>
            <person name="Pujade-Renaud V."/>
        </authorList>
    </citation>
    <scope>NUCLEOTIDE SEQUENCE [LARGE SCALE GENOMIC DNA]</scope>
    <source>
        <strain evidence="2 3">Philippines</strain>
    </source>
</reference>
<feature type="transmembrane region" description="Helical" evidence="1">
    <location>
        <begin position="157"/>
        <end position="177"/>
    </location>
</feature>
<accession>A0A2T2NZH6</accession>